<dbReference type="InterPro" id="IPR024079">
    <property type="entry name" value="MetalloPept_cat_dom_sf"/>
</dbReference>
<keyword evidence="12" id="KW-1185">Reference proteome</keyword>
<dbReference type="Pfam" id="PF05649">
    <property type="entry name" value="Peptidase_M13_N"/>
    <property type="match status" value="1"/>
</dbReference>
<gene>
    <name evidence="11" type="ORF">HPB52_002551</name>
</gene>
<evidence type="ECO:0000256" key="6">
    <source>
        <dbReference type="ARBA" id="ARBA00022833"/>
    </source>
</evidence>
<evidence type="ECO:0000256" key="1">
    <source>
        <dbReference type="ARBA" id="ARBA00001947"/>
    </source>
</evidence>
<feature type="domain" description="Peptidase M13 C-terminal" evidence="9">
    <location>
        <begin position="1612"/>
        <end position="1750"/>
    </location>
</feature>
<feature type="compositionally biased region" description="Basic residues" evidence="8">
    <location>
        <begin position="8"/>
        <end position="22"/>
    </location>
</feature>
<proteinExistence type="inferred from homology"/>
<reference evidence="11" key="1">
    <citation type="journal article" date="2020" name="Cell">
        <title>Large-Scale Comparative Analyses of Tick Genomes Elucidate Their Genetic Diversity and Vector Capacities.</title>
        <authorList>
            <consortium name="Tick Genome and Microbiome Consortium (TIGMIC)"/>
            <person name="Jia N."/>
            <person name="Wang J."/>
            <person name="Shi W."/>
            <person name="Du L."/>
            <person name="Sun Y."/>
            <person name="Zhan W."/>
            <person name="Jiang J.F."/>
            <person name="Wang Q."/>
            <person name="Zhang B."/>
            <person name="Ji P."/>
            <person name="Bell-Sakyi L."/>
            <person name="Cui X.M."/>
            <person name="Yuan T.T."/>
            <person name="Jiang B.G."/>
            <person name="Yang W.F."/>
            <person name="Lam T.T."/>
            <person name="Chang Q.C."/>
            <person name="Ding S.J."/>
            <person name="Wang X.J."/>
            <person name="Zhu J.G."/>
            <person name="Ruan X.D."/>
            <person name="Zhao L."/>
            <person name="Wei J.T."/>
            <person name="Ye R.Z."/>
            <person name="Que T.C."/>
            <person name="Du C.H."/>
            <person name="Zhou Y.H."/>
            <person name="Cheng J.X."/>
            <person name="Dai P.F."/>
            <person name="Guo W.B."/>
            <person name="Han X.H."/>
            <person name="Huang E.J."/>
            <person name="Li L.F."/>
            <person name="Wei W."/>
            <person name="Gao Y.C."/>
            <person name="Liu J.Z."/>
            <person name="Shao H.Z."/>
            <person name="Wang X."/>
            <person name="Wang C.C."/>
            <person name="Yang T.C."/>
            <person name="Huo Q.B."/>
            <person name="Li W."/>
            <person name="Chen H.Y."/>
            <person name="Chen S.E."/>
            <person name="Zhou L.G."/>
            <person name="Ni X.B."/>
            <person name="Tian J.H."/>
            <person name="Sheng Y."/>
            <person name="Liu T."/>
            <person name="Pan Y.S."/>
            <person name="Xia L.Y."/>
            <person name="Li J."/>
            <person name="Zhao F."/>
            <person name="Cao W.C."/>
        </authorList>
    </citation>
    <scope>NUCLEOTIDE SEQUENCE</scope>
    <source>
        <strain evidence="11">Rsan-2018</strain>
    </source>
</reference>
<organism evidence="11 12">
    <name type="scientific">Rhipicephalus sanguineus</name>
    <name type="common">Brown dog tick</name>
    <name type="synonym">Ixodes sanguineus</name>
    <dbReference type="NCBI Taxonomy" id="34632"/>
    <lineage>
        <taxon>Eukaryota</taxon>
        <taxon>Metazoa</taxon>
        <taxon>Ecdysozoa</taxon>
        <taxon>Arthropoda</taxon>
        <taxon>Chelicerata</taxon>
        <taxon>Arachnida</taxon>
        <taxon>Acari</taxon>
        <taxon>Parasitiformes</taxon>
        <taxon>Ixodida</taxon>
        <taxon>Ixodoidea</taxon>
        <taxon>Ixodidae</taxon>
        <taxon>Rhipicephalinae</taxon>
        <taxon>Rhipicephalus</taxon>
        <taxon>Rhipicephalus</taxon>
    </lineage>
</organism>
<reference evidence="11" key="2">
    <citation type="submission" date="2021-09" db="EMBL/GenBank/DDBJ databases">
        <authorList>
            <person name="Jia N."/>
            <person name="Wang J."/>
            <person name="Shi W."/>
            <person name="Du L."/>
            <person name="Sun Y."/>
            <person name="Zhan W."/>
            <person name="Jiang J."/>
            <person name="Wang Q."/>
            <person name="Zhang B."/>
            <person name="Ji P."/>
            <person name="Sakyi L.B."/>
            <person name="Cui X."/>
            <person name="Yuan T."/>
            <person name="Jiang B."/>
            <person name="Yang W."/>
            <person name="Lam T.T.-Y."/>
            <person name="Chang Q."/>
            <person name="Ding S."/>
            <person name="Wang X."/>
            <person name="Zhu J."/>
            <person name="Ruan X."/>
            <person name="Zhao L."/>
            <person name="Wei J."/>
            <person name="Que T."/>
            <person name="Du C."/>
            <person name="Cheng J."/>
            <person name="Dai P."/>
            <person name="Han X."/>
            <person name="Huang E."/>
            <person name="Gao Y."/>
            <person name="Liu J."/>
            <person name="Shao H."/>
            <person name="Ye R."/>
            <person name="Li L."/>
            <person name="Wei W."/>
            <person name="Wang X."/>
            <person name="Wang C."/>
            <person name="Huo Q."/>
            <person name="Li W."/>
            <person name="Guo W."/>
            <person name="Chen H."/>
            <person name="Chen S."/>
            <person name="Zhou L."/>
            <person name="Zhou L."/>
            <person name="Ni X."/>
            <person name="Tian J."/>
            <person name="Zhou Y."/>
            <person name="Sheng Y."/>
            <person name="Liu T."/>
            <person name="Pan Y."/>
            <person name="Xia L."/>
            <person name="Li J."/>
            <person name="Zhao F."/>
            <person name="Cao W."/>
        </authorList>
    </citation>
    <scope>NUCLEOTIDE SEQUENCE</scope>
    <source>
        <strain evidence="11">Rsan-2018</strain>
        <tissue evidence="11">Larvae</tissue>
    </source>
</reference>
<feature type="compositionally biased region" description="Basic and acidic residues" evidence="8">
    <location>
        <begin position="568"/>
        <end position="579"/>
    </location>
</feature>
<dbReference type="EMBL" id="JABSTV010001248">
    <property type="protein sequence ID" value="KAH7967801.1"/>
    <property type="molecule type" value="Genomic_DNA"/>
</dbReference>
<keyword evidence="3" id="KW-0645">Protease</keyword>
<feature type="compositionally biased region" description="Basic and acidic residues" evidence="8">
    <location>
        <begin position="835"/>
        <end position="852"/>
    </location>
</feature>
<dbReference type="PANTHER" id="PTHR11733:SF241">
    <property type="entry name" value="GH26575P-RELATED"/>
    <property type="match status" value="1"/>
</dbReference>
<evidence type="ECO:0000313" key="12">
    <source>
        <dbReference type="Proteomes" id="UP000821837"/>
    </source>
</evidence>
<dbReference type="GO" id="GO:0005886">
    <property type="term" value="C:plasma membrane"/>
    <property type="evidence" value="ECO:0007669"/>
    <property type="project" value="TreeGrafter"/>
</dbReference>
<evidence type="ECO:0000256" key="3">
    <source>
        <dbReference type="ARBA" id="ARBA00022670"/>
    </source>
</evidence>
<evidence type="ECO:0000256" key="8">
    <source>
        <dbReference type="SAM" id="MobiDB-lite"/>
    </source>
</evidence>
<comment type="caution">
    <text evidence="11">The sequence shown here is derived from an EMBL/GenBank/DDBJ whole genome shotgun (WGS) entry which is preliminary data.</text>
</comment>
<keyword evidence="6" id="KW-0862">Zinc</keyword>
<dbReference type="InterPro" id="IPR042089">
    <property type="entry name" value="Peptidase_M13_dom_2"/>
</dbReference>
<dbReference type="InterPro" id="IPR008753">
    <property type="entry name" value="Peptidase_M13_N"/>
</dbReference>
<evidence type="ECO:0000313" key="11">
    <source>
        <dbReference type="EMBL" id="KAH7967801.1"/>
    </source>
</evidence>
<keyword evidence="4" id="KW-0479">Metal-binding</keyword>
<evidence type="ECO:0000259" key="9">
    <source>
        <dbReference type="Pfam" id="PF01431"/>
    </source>
</evidence>
<sequence length="1760" mass="196531">MADSDKKANKHSKTKSRSRRSSARYDDAQDEDEAYANTKVKRKKSKGTRVGIYESPTHAKGTDSPKRRLKGSGSTTDGSESPSLPKELNYEYFEQLEGNLRRAGELLEEHGRGIVWQAADVIACIPEYCPPRRYGTKLCRCNTCCERCCVDEEHQLRGFHSNVRDQATDVPDEEGLTLSGSSDTSITSLLQDVSSEEGISKASARLAVASREAKRALRLAKQFRAAARTIDSLECSNESEHQMRALYTKELMDKAVFYAKKANEALAGYAALRRALRGVAGTTSGEELSRLDALEDAQRRLPYYPSHEPTYFQGERPPYGPLGQGYGFDGPRGAPGPLDAQRLRWASAPVVGHPPSVQTALNLSKMADMVMSKAQQASEEALRFQRVSEEALGEAKMLEGLLEPSTACTGAEITKDAKGGRIVVKIKPPPVHMSSKKVGTHRATKDKGLITDICDECFHDNCGSYPAGPREIEQIIDEGVGKPRYTKDMNRGQMMSPRIPEIIYELSEQSLDMEVIPSERCKGTQSPLSFDSVPSKKYHCSHAIASTNDSASKQAPRNKMLDTMQEEAMDKQVRHEGMPKHSKHMYESGYAPPKKRKAAEKAHDATEVHSSRRLSSTTDWMTHEDAQSTSKRHDIKKASGEKRTNPDSHRTGSDAHLKVLPSDTYVFMAATAAIAGGDAKNPKASTAAVKDSKKMGKEAGSAETTVRNDADYAKSKYKQVIASPDYIPEEKHIETRPAGADGFYSQQLAFAVGQNAVGSSSSGMDMASCALDDVRQLGQEPAELVVPKKLAFGADDWTIVSPLEIYSERNVEPPNVSRPGRSEDLTASESAQVDSRSERLYNDPQTRELHDDSTEEDLREPEGKASWSQQQEGEQQERESSERDQPEELQDDELPELELPEEEPPEEGSPGEEISEQEYLEEEAPVDENANAVEVPEPEPNEEVQQALGDRQDRGMQEVIELQNVDYELQSRPHAPLRGPDIRDFNFWDLDGPAVLYPESRLVFALAFVAGMWVLYLLFTTRATPNSKPRLDLFTALATAHEIPRERIMAEPFAVNDLKTKATAATEMESIVSVRPRFLYICDTLYCRESALHLARTLGEDPCSNFYNYACGKLTRKWSPMVGSALSTDAFIVDEAAKLTANYILNQEHPGMKAARNLLEACLDHEHDEQWGQTELSELFFEYFGSSWPAENNAVTMEAVWVIAGRLARDLKLEVLARVSVGVHPEDNSSTVPTIDEPVLLYRRADFKETGYSEMLKTAIEQAVMFISPATNGAPYVSSIKTTMELLADMVSTDSAEAKRHRLTKIHVLPTGMRTFLRTVFLDSVRVAENVDILVKSMRFFENLQGSRSSLLDPQAVFNYVGFRVMVHFAAFLPQPNVRRLRALEANYLLPENASAQDFCTREVERVFPAIYTHAFALQTTNLSNWLSAWSKELKRIVTQAWAPKPAPVTAQNDAHVPRHRLDSLKVEDAVPQWILNDSSFGPYAQGLERQLSVALNLDPSNSLKRLCSFSKMLRQDEIEQALQGAFENRSVGSLFGTDAKYDALTHTIYVPLVTVNWSLPADSIAFAVHAARYAVRVFKALAPMLRQEYTRSSEQPNNSEVYSKGYQEQPNATTRCLVEQYENASRNLKSAFLYKMTDRTLLGPALLDQTTALVQAYSVFKEKLRARRFEDSNFRLIGLPHLTPEQLFFVAYGQDNCEVSDTVHRRRQWHEHGELPPEDRVNIPLMQFEEFARVFACNDTAPMAADRLCPMAHMVATYD</sequence>
<evidence type="ECO:0000256" key="2">
    <source>
        <dbReference type="ARBA" id="ARBA00007357"/>
    </source>
</evidence>
<evidence type="ECO:0000259" key="10">
    <source>
        <dbReference type="Pfam" id="PF05649"/>
    </source>
</evidence>
<feature type="region of interest" description="Disordered" evidence="8">
    <location>
        <begin position="678"/>
        <end position="703"/>
    </location>
</feature>
<dbReference type="PROSITE" id="PS51885">
    <property type="entry name" value="NEPRILYSIN"/>
    <property type="match status" value="1"/>
</dbReference>
<dbReference type="InterPro" id="IPR000718">
    <property type="entry name" value="Peptidase_M13"/>
</dbReference>
<feature type="compositionally biased region" description="Polar residues" evidence="8">
    <location>
        <begin position="825"/>
        <end position="834"/>
    </location>
</feature>
<dbReference type="InterPro" id="IPR018497">
    <property type="entry name" value="Peptidase_M13_C"/>
</dbReference>
<feature type="compositionally biased region" description="Basic and acidic residues" evidence="8">
    <location>
        <begin position="599"/>
        <end position="610"/>
    </location>
</feature>
<dbReference type="SUPFAM" id="SSF55486">
    <property type="entry name" value="Metalloproteases ('zincins'), catalytic domain"/>
    <property type="match status" value="1"/>
</dbReference>
<keyword evidence="7" id="KW-0482">Metalloprotease</keyword>
<evidence type="ECO:0000256" key="4">
    <source>
        <dbReference type="ARBA" id="ARBA00022723"/>
    </source>
</evidence>
<protein>
    <submittedName>
        <fullName evidence="11">Uncharacterized protein</fullName>
    </submittedName>
</protein>
<feature type="region of interest" description="Disordered" evidence="8">
    <location>
        <begin position="567"/>
        <end position="656"/>
    </location>
</feature>
<dbReference type="GO" id="GO:0004222">
    <property type="term" value="F:metalloendopeptidase activity"/>
    <property type="evidence" value="ECO:0007669"/>
    <property type="project" value="InterPro"/>
</dbReference>
<feature type="compositionally biased region" description="Basic and acidic residues" evidence="8">
    <location>
        <begin position="636"/>
        <end position="656"/>
    </location>
</feature>
<dbReference type="GO" id="GO:0016485">
    <property type="term" value="P:protein processing"/>
    <property type="evidence" value="ECO:0007669"/>
    <property type="project" value="TreeGrafter"/>
</dbReference>
<feature type="compositionally biased region" description="Acidic residues" evidence="8">
    <location>
        <begin position="887"/>
        <end position="925"/>
    </location>
</feature>
<dbReference type="PANTHER" id="PTHR11733">
    <property type="entry name" value="ZINC METALLOPROTEASE FAMILY M13 NEPRILYSIN-RELATED"/>
    <property type="match status" value="1"/>
</dbReference>
<evidence type="ECO:0000256" key="7">
    <source>
        <dbReference type="ARBA" id="ARBA00023049"/>
    </source>
</evidence>
<feature type="compositionally biased region" description="Basic and acidic residues" evidence="8">
    <location>
        <begin position="875"/>
        <end position="886"/>
    </location>
</feature>
<feature type="compositionally biased region" description="Polar residues" evidence="8">
    <location>
        <begin position="72"/>
        <end position="82"/>
    </location>
</feature>
<keyword evidence="5" id="KW-0378">Hydrolase</keyword>
<feature type="region of interest" description="Disordered" evidence="8">
    <location>
        <begin position="1"/>
        <end position="86"/>
    </location>
</feature>
<dbReference type="Gene3D" id="3.40.390.10">
    <property type="entry name" value="Collagenase (Catalytic Domain)"/>
    <property type="match status" value="1"/>
</dbReference>
<comment type="similarity">
    <text evidence="2">Belongs to the peptidase M13 family.</text>
</comment>
<feature type="region of interest" description="Disordered" evidence="8">
    <location>
        <begin position="810"/>
        <end position="925"/>
    </location>
</feature>
<accession>A0A9D4T0V7</accession>
<comment type="cofactor">
    <cofactor evidence="1">
        <name>Zn(2+)</name>
        <dbReference type="ChEBI" id="CHEBI:29105"/>
    </cofactor>
</comment>
<dbReference type="Proteomes" id="UP000821837">
    <property type="component" value="Unassembled WGS sequence"/>
</dbReference>
<dbReference type="Pfam" id="PF01431">
    <property type="entry name" value="Peptidase_M13"/>
    <property type="match status" value="1"/>
</dbReference>
<feature type="domain" description="Peptidase M13 N-terminal" evidence="10">
    <location>
        <begin position="1102"/>
        <end position="1418"/>
    </location>
</feature>
<dbReference type="Gene3D" id="1.10.1380.10">
    <property type="entry name" value="Neutral endopeptidase , domain2"/>
    <property type="match status" value="1"/>
</dbReference>
<dbReference type="VEuPathDB" id="VectorBase:RSAN_051621"/>
<name>A0A9D4T0V7_RHISA</name>
<dbReference type="GO" id="GO:0046872">
    <property type="term" value="F:metal ion binding"/>
    <property type="evidence" value="ECO:0007669"/>
    <property type="project" value="UniProtKB-KW"/>
</dbReference>
<evidence type="ECO:0000256" key="5">
    <source>
        <dbReference type="ARBA" id="ARBA00022801"/>
    </source>
</evidence>